<feature type="transmembrane region" description="Helical" evidence="2">
    <location>
        <begin position="6"/>
        <end position="30"/>
    </location>
</feature>
<sequence>MNAQDIATILGAGGGGAVLVALGTGIFKWLSGAAGRERVRNTNLLKRSREAEAERDEADEKRREAEEHVSILRRQLREAGLTPLEREDVNTSK</sequence>
<dbReference type="RefSeq" id="YP_009603115.1">
    <property type="nucleotide sequence ID" value="NC_041948.1"/>
</dbReference>
<name>A0A0U4ITQ5_9CAUD</name>
<protein>
    <submittedName>
        <fullName evidence="3">Uncharacterized protein</fullName>
    </submittedName>
</protein>
<dbReference type="GeneID" id="40079053"/>
<evidence type="ECO:0000313" key="4">
    <source>
        <dbReference type="Proteomes" id="UP000222527"/>
    </source>
</evidence>
<organism evidence="3 4">
    <name type="scientific">Arthrobacter phage Circum</name>
    <dbReference type="NCBI Taxonomy" id="1772295"/>
    <lineage>
        <taxon>Viruses</taxon>
        <taxon>Duplodnaviria</taxon>
        <taxon>Heunggongvirae</taxon>
        <taxon>Uroviricota</taxon>
        <taxon>Caudoviricetes</taxon>
        <taxon>Mudcatvirus</taxon>
        <taxon>Mudcatvirus circum</taxon>
    </lineage>
</organism>
<evidence type="ECO:0000313" key="3">
    <source>
        <dbReference type="EMBL" id="ALY08711.1"/>
    </source>
</evidence>
<keyword evidence="4" id="KW-1185">Reference proteome</keyword>
<evidence type="ECO:0000256" key="1">
    <source>
        <dbReference type="SAM" id="MobiDB-lite"/>
    </source>
</evidence>
<proteinExistence type="predicted"/>
<gene>
    <name evidence="3" type="primary">26</name>
    <name evidence="3" type="ORF">CIRCUM_26</name>
</gene>
<feature type="region of interest" description="Disordered" evidence="1">
    <location>
        <begin position="48"/>
        <end position="68"/>
    </location>
</feature>
<dbReference type="EMBL" id="KU160642">
    <property type="protein sequence ID" value="ALY08711.1"/>
    <property type="molecule type" value="Genomic_DNA"/>
</dbReference>
<dbReference type="KEGG" id="vg:40079053"/>
<keyword evidence="2" id="KW-1133">Transmembrane helix</keyword>
<keyword evidence="2" id="KW-0472">Membrane</keyword>
<accession>A0A0U4ITQ5</accession>
<keyword evidence="2" id="KW-0812">Transmembrane</keyword>
<evidence type="ECO:0000256" key="2">
    <source>
        <dbReference type="SAM" id="Phobius"/>
    </source>
</evidence>
<reference evidence="3 4" key="1">
    <citation type="submission" date="2015-11" db="EMBL/GenBank/DDBJ databases">
        <authorList>
            <person name="Aziz R.M."/>
            <person name="Carl E.L."/>
            <person name="Farooq M.A."/>
            <person name="Gal B."/>
            <person name="Garcia Martinez K."/>
            <person name="Mathew K.J."/>
            <person name="Obando D.J."/>
            <person name="Robinson K.M."/>
            <person name="Robinson M.D."/>
            <person name="Sanders L.M."/>
            <person name="Silva M.P."/>
            <person name="Tasnim L."/>
            <person name="Vo M."/>
            <person name="Vo Q.D."/>
            <person name="Simon S.E."/>
            <person name="Hughes L.E."/>
            <person name="Benjamin R.C."/>
            <person name="Bradley K.W."/>
            <person name="Asai D.J."/>
            <person name="Bowman C.A."/>
            <person name="Russell D.A."/>
            <person name="Pope W.H."/>
            <person name="Jacobs-Sera D."/>
            <person name="Hendrix R.W."/>
            <person name="Hatfull G.F."/>
        </authorList>
    </citation>
    <scope>NUCLEOTIDE SEQUENCE [LARGE SCALE GENOMIC DNA]</scope>
</reference>
<dbReference type="Proteomes" id="UP000222527">
    <property type="component" value="Segment"/>
</dbReference>